<evidence type="ECO:0000256" key="1">
    <source>
        <dbReference type="SAM" id="Phobius"/>
    </source>
</evidence>
<organism evidence="2 3">
    <name type="scientific">Gnathostoma spinigerum</name>
    <dbReference type="NCBI Taxonomy" id="75299"/>
    <lineage>
        <taxon>Eukaryota</taxon>
        <taxon>Metazoa</taxon>
        <taxon>Ecdysozoa</taxon>
        <taxon>Nematoda</taxon>
        <taxon>Chromadorea</taxon>
        <taxon>Rhabditida</taxon>
        <taxon>Spirurina</taxon>
        <taxon>Gnathostomatomorpha</taxon>
        <taxon>Gnathostomatoidea</taxon>
        <taxon>Gnathostomatidae</taxon>
        <taxon>Gnathostoma</taxon>
    </lineage>
</organism>
<keyword evidence="3" id="KW-1185">Reference proteome</keyword>
<accession>A0ABD6F2V6</accession>
<reference evidence="2 3" key="1">
    <citation type="submission" date="2024-08" db="EMBL/GenBank/DDBJ databases">
        <title>Gnathostoma spinigerum genome.</title>
        <authorList>
            <person name="Gonzalez-Bertolin B."/>
            <person name="Monzon S."/>
            <person name="Zaballos A."/>
            <person name="Jimenez P."/>
            <person name="Dekumyoy P."/>
            <person name="Varona S."/>
            <person name="Cuesta I."/>
            <person name="Sumanam S."/>
            <person name="Adisakwattana P."/>
            <person name="Gasser R.B."/>
            <person name="Hernandez-Gonzalez A."/>
            <person name="Young N.D."/>
            <person name="Perteguer M.J."/>
        </authorList>
    </citation>
    <scope>NUCLEOTIDE SEQUENCE [LARGE SCALE GENOMIC DNA]</scope>
    <source>
        <strain evidence="2">AL3</strain>
        <tissue evidence="2">Liver</tissue>
    </source>
</reference>
<gene>
    <name evidence="2" type="ORF">AB6A40_011380</name>
</gene>
<evidence type="ECO:0000313" key="3">
    <source>
        <dbReference type="Proteomes" id="UP001608902"/>
    </source>
</evidence>
<feature type="transmembrane region" description="Helical" evidence="1">
    <location>
        <begin position="48"/>
        <end position="70"/>
    </location>
</feature>
<proteinExistence type="predicted"/>
<dbReference type="AlphaFoldDB" id="A0ABD6F2V6"/>
<dbReference type="Proteomes" id="UP001608902">
    <property type="component" value="Unassembled WGS sequence"/>
</dbReference>
<keyword evidence="1" id="KW-1133">Transmembrane helix</keyword>
<keyword evidence="1" id="KW-0472">Membrane</keyword>
<name>A0ABD6F2V6_9BILA</name>
<protein>
    <submittedName>
        <fullName evidence="2">Uncharacterized protein</fullName>
    </submittedName>
</protein>
<dbReference type="EMBL" id="JBGFUD010019987">
    <property type="protein sequence ID" value="MFH4984671.1"/>
    <property type="molecule type" value="Genomic_DNA"/>
</dbReference>
<comment type="caution">
    <text evidence="2">The sequence shown here is derived from an EMBL/GenBank/DDBJ whole genome shotgun (WGS) entry which is preliminary data.</text>
</comment>
<keyword evidence="1" id="KW-0812">Transmembrane</keyword>
<sequence length="112" mass="13125">MITAIVLAIAICLCIAGFISERFAENILRLEGLQVHESLAYETRKLLIRLLLITQMFLFFVIAAVEWLFVHVAAHMYKILQKEWKEYEKQRYPDPPPLHVINVRIDELKDSN</sequence>
<evidence type="ECO:0000313" key="2">
    <source>
        <dbReference type="EMBL" id="MFH4984671.1"/>
    </source>
</evidence>